<dbReference type="SUPFAM" id="SSF56276">
    <property type="entry name" value="S-adenosylmethionine decarboxylase"/>
    <property type="match status" value="1"/>
</dbReference>
<comment type="cofactor">
    <cofactor evidence="1">
        <name>pyruvate</name>
        <dbReference type="ChEBI" id="CHEBI:15361"/>
    </cofactor>
</comment>
<keyword evidence="5" id="KW-0865">Zymogen</keyword>
<evidence type="ECO:0000256" key="2">
    <source>
        <dbReference type="ARBA" id="ARBA00022793"/>
    </source>
</evidence>
<dbReference type="EMBL" id="MN739481">
    <property type="protein sequence ID" value="QHT07365.1"/>
    <property type="molecule type" value="Genomic_DNA"/>
</dbReference>
<keyword evidence="4" id="KW-0620">Polyamine biosynthesis</keyword>
<keyword evidence="7" id="KW-0704">Schiff base</keyword>
<name>A0A6C0CV30_9ZZZZ</name>
<dbReference type="InterPro" id="IPR003826">
    <property type="entry name" value="AdoMetDC_fam_prok"/>
</dbReference>
<evidence type="ECO:0000256" key="7">
    <source>
        <dbReference type="ARBA" id="ARBA00023270"/>
    </source>
</evidence>
<keyword evidence="2" id="KW-0210">Decarboxylase</keyword>
<proteinExistence type="predicted"/>
<evidence type="ECO:0000256" key="1">
    <source>
        <dbReference type="ARBA" id="ARBA00001928"/>
    </source>
</evidence>
<evidence type="ECO:0000256" key="8">
    <source>
        <dbReference type="ARBA" id="ARBA00023317"/>
    </source>
</evidence>
<reference evidence="9" key="1">
    <citation type="journal article" date="2020" name="Nature">
        <title>Giant virus diversity and host interactions through global metagenomics.</title>
        <authorList>
            <person name="Schulz F."/>
            <person name="Roux S."/>
            <person name="Paez-Espino D."/>
            <person name="Jungbluth S."/>
            <person name="Walsh D.A."/>
            <person name="Denef V.J."/>
            <person name="McMahon K.D."/>
            <person name="Konstantinidis K.T."/>
            <person name="Eloe-Fadrosh E.A."/>
            <person name="Kyrpides N.C."/>
            <person name="Woyke T."/>
        </authorList>
    </citation>
    <scope>NUCLEOTIDE SEQUENCE</scope>
    <source>
        <strain evidence="9">GVMAG-M-3300021963-12</strain>
    </source>
</reference>
<evidence type="ECO:0000256" key="3">
    <source>
        <dbReference type="ARBA" id="ARBA00022813"/>
    </source>
</evidence>
<dbReference type="AlphaFoldDB" id="A0A6C0CV30"/>
<organism evidence="9">
    <name type="scientific">viral metagenome</name>
    <dbReference type="NCBI Taxonomy" id="1070528"/>
    <lineage>
        <taxon>unclassified sequences</taxon>
        <taxon>metagenomes</taxon>
        <taxon>organismal metagenomes</taxon>
    </lineage>
</organism>
<dbReference type="InterPro" id="IPR016067">
    <property type="entry name" value="S-AdoMet_deCO2ase_core"/>
</dbReference>
<evidence type="ECO:0000313" key="9">
    <source>
        <dbReference type="EMBL" id="QHT07365.1"/>
    </source>
</evidence>
<keyword evidence="8" id="KW-0670">Pyruvate</keyword>
<keyword evidence="3" id="KW-0068">Autocatalytic cleavage</keyword>
<evidence type="ECO:0000256" key="5">
    <source>
        <dbReference type="ARBA" id="ARBA00023145"/>
    </source>
</evidence>
<dbReference type="GO" id="GO:0008295">
    <property type="term" value="P:spermidine biosynthetic process"/>
    <property type="evidence" value="ECO:0007669"/>
    <property type="project" value="InterPro"/>
</dbReference>
<protein>
    <recommendedName>
        <fullName evidence="10">S-adenosylmethionine decarboxylase</fullName>
    </recommendedName>
</protein>
<dbReference type="GO" id="GO:0004014">
    <property type="term" value="F:adenosylmethionine decarboxylase activity"/>
    <property type="evidence" value="ECO:0007669"/>
    <property type="project" value="InterPro"/>
</dbReference>
<evidence type="ECO:0000256" key="4">
    <source>
        <dbReference type="ARBA" id="ARBA00023115"/>
    </source>
</evidence>
<evidence type="ECO:0000256" key="6">
    <source>
        <dbReference type="ARBA" id="ARBA00023239"/>
    </source>
</evidence>
<sequence length="123" mass="13988">MSWGFHLILDASKCAGSTIRNNTNIIRFAKTLVQRIDMVPYGEPQVVRFGSGNKAGYTLVQLIETSNITAHFCEETNDMYLDVFSCKPFEPKDVEDVVNYYFSPLEKNSVLVERQAGKYPQLK</sequence>
<accession>A0A6C0CV30</accession>
<keyword evidence="6" id="KW-0456">Lyase</keyword>
<dbReference type="Gene3D" id="3.60.90.10">
    <property type="entry name" value="S-adenosylmethionine decarboxylase"/>
    <property type="match status" value="1"/>
</dbReference>
<evidence type="ECO:0008006" key="10">
    <source>
        <dbReference type="Google" id="ProtNLM"/>
    </source>
</evidence>
<dbReference type="Pfam" id="PF02675">
    <property type="entry name" value="AdoMet_dc"/>
    <property type="match status" value="1"/>
</dbReference>